<dbReference type="InterPro" id="IPR029347">
    <property type="entry name" value="Raptor_N"/>
</dbReference>
<dbReference type="RefSeq" id="XP_068364266.1">
    <property type="nucleotide sequence ID" value="XM_068491682.1"/>
</dbReference>
<dbReference type="Pfam" id="PF14538">
    <property type="entry name" value="Raptor_N"/>
    <property type="match status" value="1"/>
</dbReference>
<organism evidence="5 6">
    <name type="scientific">Tritrichomonas foetus</name>
    <dbReference type="NCBI Taxonomy" id="1144522"/>
    <lineage>
        <taxon>Eukaryota</taxon>
        <taxon>Metamonada</taxon>
        <taxon>Parabasalia</taxon>
        <taxon>Tritrichomonadida</taxon>
        <taxon>Tritrichomonadidae</taxon>
        <taxon>Tritrichomonas</taxon>
    </lineage>
</organism>
<proteinExistence type="predicted"/>
<dbReference type="AlphaFoldDB" id="A0A1J4KJ70"/>
<dbReference type="GO" id="GO:0031931">
    <property type="term" value="C:TORC1 complex"/>
    <property type="evidence" value="ECO:0007669"/>
    <property type="project" value="InterPro"/>
</dbReference>
<dbReference type="GO" id="GO:0030674">
    <property type="term" value="F:protein-macromolecule adaptor activity"/>
    <property type="evidence" value="ECO:0007669"/>
    <property type="project" value="TreeGrafter"/>
</dbReference>
<dbReference type="GO" id="GO:0071230">
    <property type="term" value="P:cellular response to amino acid stimulus"/>
    <property type="evidence" value="ECO:0007669"/>
    <property type="project" value="TreeGrafter"/>
</dbReference>
<protein>
    <recommendedName>
        <fullName evidence="4">Raptor N-terminal CASPase-like domain-containing protein</fullName>
    </recommendedName>
</protein>
<evidence type="ECO:0000256" key="3">
    <source>
        <dbReference type="SAM" id="MobiDB-lite"/>
    </source>
</evidence>
<reference evidence="5" key="1">
    <citation type="submission" date="2016-10" db="EMBL/GenBank/DDBJ databases">
        <authorList>
            <person name="Benchimol M."/>
            <person name="Almeida L.G."/>
            <person name="Vasconcelos A.T."/>
            <person name="Perreira-Neves A."/>
            <person name="Rosa I.A."/>
            <person name="Tasca T."/>
            <person name="Bogo M.R."/>
            <person name="de Souza W."/>
        </authorList>
    </citation>
    <scope>NUCLEOTIDE SEQUENCE [LARGE SCALE GENOMIC DNA]</scope>
    <source>
        <strain evidence="5">K</strain>
    </source>
</reference>
<dbReference type="GO" id="GO:0030307">
    <property type="term" value="P:positive regulation of cell growth"/>
    <property type="evidence" value="ECO:0007669"/>
    <property type="project" value="TreeGrafter"/>
</dbReference>
<dbReference type="GO" id="GO:0031929">
    <property type="term" value="P:TOR signaling"/>
    <property type="evidence" value="ECO:0007669"/>
    <property type="project" value="InterPro"/>
</dbReference>
<dbReference type="EMBL" id="MLAK01000594">
    <property type="protein sequence ID" value="OHT11130.1"/>
    <property type="molecule type" value="Genomic_DNA"/>
</dbReference>
<comment type="caution">
    <text evidence="5">The sequence shown here is derived from an EMBL/GenBank/DDBJ whole genome shotgun (WGS) entry which is preliminary data.</text>
</comment>
<evidence type="ECO:0000256" key="2">
    <source>
        <dbReference type="ARBA" id="ARBA00022737"/>
    </source>
</evidence>
<dbReference type="InterPro" id="IPR036322">
    <property type="entry name" value="WD40_repeat_dom_sf"/>
</dbReference>
<accession>A0A1J4KJ70</accession>
<evidence type="ECO:0000259" key="4">
    <source>
        <dbReference type="SMART" id="SM01302"/>
    </source>
</evidence>
<dbReference type="InterPro" id="IPR016024">
    <property type="entry name" value="ARM-type_fold"/>
</dbReference>
<dbReference type="Proteomes" id="UP000179807">
    <property type="component" value="Unassembled WGS sequence"/>
</dbReference>
<evidence type="ECO:0000313" key="5">
    <source>
        <dbReference type="EMBL" id="OHT11130.1"/>
    </source>
</evidence>
<name>A0A1J4KJ70_9EUKA</name>
<dbReference type="GO" id="GO:0005737">
    <property type="term" value="C:cytoplasm"/>
    <property type="evidence" value="ECO:0007669"/>
    <property type="project" value="TreeGrafter"/>
</dbReference>
<dbReference type="Gene3D" id="2.130.10.10">
    <property type="entry name" value="YVTN repeat-like/Quinoprotein amine dehydrogenase"/>
    <property type="match status" value="1"/>
</dbReference>
<dbReference type="SMART" id="SM01302">
    <property type="entry name" value="Raptor_N"/>
    <property type="match status" value="1"/>
</dbReference>
<sequence length="1162" mass="129815">MDLLFHQISSDNSLSTSDEISSDVATQSPESSHQDFVSPQPSYHLSMNEHLNHISTEITQESSSLSSDIFSDDDFCLDQMNKPFIPTKQPYIEPVSSVIVVIAHPQDYSKADSNFAKTRPSFISWKTLKSNSSADFLGSLTTSYKNEYTRLLPIIRFIPFVSPSIDKMNTLPTIRRESGYGRGVFHYIGYGFSPISKASLNLSDGRPDNIRPFSLKKLFESFYPPSWFIFDCDSAESALDGLIKASNDSLNYDSSNKTDWFCLCATSKGEELPIDPCLPRDFLTTCLFTPISLSILCHVLQYYRTSFLSSDFPLSHIEELLLASNDIQLDTTLSTITDAIAAGFMKPDLYHLLFYQDSFISSFYKNFILSQYLLSPYEVHPVSYPAIPSTISHPLWHQWQATLDLWVMSTTSPRPSFATDFFNRSIITFSTFLVNKKTKIDVSLLTILARYPTTQLTGCDRAITLLAEYSAMDLKNREKIASVIKFNDLFEKLIARESSDEEYQSLAYLILALLQLDLNFACQIHSELNMAILPSFIFDESINETTRSLLSAIFAAVVIFNRTLRQICASSEFINAAKDAIQTAHSPQLILWLLILLKRSFSILSADFSCFYNSSSHIQISVCLFHKIPEVRAAATSALSCFMQSDECALNLHLILFAINLYKDASFLVRHQLLLLLSRFLSSSRNPSSTFANGSTLKKYNFTSLLENWLQSSPKTFSEYAMAVDKIAHLEDSTNYIVGIVHYLIEYFTHDPHPAIHSLACRNKGYFYEDNKSSASNSISPPFTSLKLTESSFEEDEDETKEISTFESDSDALYNIAVKHLVKSAQWKVTQEDEVYQYKRSCKDVVFGNINLPTIHLQPRAASNGIEAVKITFDPKTLQTAVATKNCHICTLDEDMKVSNSIKISDTTSISDLCCDMIARETIIAAGTSDGCCFLWYPQCNNVYASWRADINYVNDSIPLFARISSHKSTIATARGTDGLALWAAKSMQLIGEWPCDDEAKQITAFTIHPGNQNICVLGFDNGGFTAIDTRTPCNEKILTVSIGERIVGLSGNRVGADLIYTATSSGRCLVWDMSTNNLTPCGSQKMEIDSFDAHFALPILGFSSKEESPIIMAADGNCKYKANEVSPNSILAFHPILPVVTFGSPDGQILSYNILLNNPDA</sequence>
<dbReference type="PANTHER" id="PTHR12848">
    <property type="entry name" value="REGULATORY-ASSOCIATED PROTEIN OF MTOR"/>
    <property type="match status" value="1"/>
</dbReference>
<dbReference type="InterPro" id="IPR015943">
    <property type="entry name" value="WD40/YVTN_repeat-like_dom_sf"/>
</dbReference>
<keyword evidence="2" id="KW-0677">Repeat</keyword>
<feature type="region of interest" description="Disordered" evidence="3">
    <location>
        <begin position="8"/>
        <end position="42"/>
    </location>
</feature>
<feature type="domain" description="Raptor N-terminal CASPase-like" evidence="4">
    <location>
        <begin position="91"/>
        <end position="243"/>
    </location>
</feature>
<dbReference type="PANTHER" id="PTHR12848:SF16">
    <property type="entry name" value="REGULATORY-ASSOCIATED PROTEIN OF MTOR"/>
    <property type="match status" value="1"/>
</dbReference>
<evidence type="ECO:0000313" key="6">
    <source>
        <dbReference type="Proteomes" id="UP000179807"/>
    </source>
</evidence>
<dbReference type="OrthoDB" id="10262360at2759"/>
<dbReference type="SUPFAM" id="SSF48371">
    <property type="entry name" value="ARM repeat"/>
    <property type="match status" value="1"/>
</dbReference>
<dbReference type="PRINTS" id="PR01547">
    <property type="entry name" value="YEAST176DUF"/>
</dbReference>
<dbReference type="InterPro" id="IPR004083">
    <property type="entry name" value="Raptor"/>
</dbReference>
<keyword evidence="6" id="KW-1185">Reference proteome</keyword>
<dbReference type="VEuPathDB" id="TrichDB:TRFO_04093"/>
<gene>
    <name evidence="5" type="ORF">TRFO_04093</name>
</gene>
<dbReference type="GeneID" id="94826386"/>
<keyword evidence="1" id="KW-0853">WD repeat</keyword>
<evidence type="ECO:0000256" key="1">
    <source>
        <dbReference type="ARBA" id="ARBA00022574"/>
    </source>
</evidence>
<dbReference type="SUPFAM" id="SSF50978">
    <property type="entry name" value="WD40 repeat-like"/>
    <property type="match status" value="1"/>
</dbReference>
<dbReference type="GO" id="GO:0010506">
    <property type="term" value="P:regulation of autophagy"/>
    <property type="evidence" value="ECO:0007669"/>
    <property type="project" value="TreeGrafter"/>
</dbReference>
<dbReference type="GO" id="GO:0009267">
    <property type="term" value="P:cellular response to starvation"/>
    <property type="evidence" value="ECO:0007669"/>
    <property type="project" value="TreeGrafter"/>
</dbReference>